<dbReference type="RefSeq" id="WP_091281227.1">
    <property type="nucleotide sequence ID" value="NZ_JABAPH010000039.1"/>
</dbReference>
<dbReference type="AlphaFoldDB" id="A0A1H2LIW3"/>
<evidence type="ECO:0000313" key="6">
    <source>
        <dbReference type="EMBL" id="SDU80695.1"/>
    </source>
</evidence>
<sequence length="381" mass="40815">MSGLLPRYDQSMMAAYGLPPLVLTRGDGVTVWDSEGRSYLDLDSGGGVTSLGHNHPQLRAVLADQAEKILHVSNAYATEPQVALAERLQQCLSDEGYLGPTARVFFSNSGSEAMESALKLARLHKPGGRILTLNRSYHGRTMGALSLADEAYRAPFEPLLSGVYVADDATDLEQAFDDDVAACVIDVHHGRSIERLNDAELGRVRDLCDRYGALLILDESLSGVGRTGRWFAHTPRVVADVITLARGLGGGVPIGVTIGFQTAGRLVQRGLEASATGGSPLATAAGLAVLNLIEPLMPQVTLTGAWLKTKLTEQGYDVQGEGLMLAVNVPDAENCEHYLRAQGFLVTATNSEQIRLLPPLIITRDDLVPFVEAMGEMKGKL</sequence>
<gene>
    <name evidence="6" type="ORF">SAMN04489737_1281</name>
</gene>
<comment type="cofactor">
    <cofactor evidence="1">
        <name>pyridoxal 5'-phosphate</name>
        <dbReference type="ChEBI" id="CHEBI:597326"/>
    </cofactor>
</comment>
<keyword evidence="7" id="KW-1185">Reference proteome</keyword>
<dbReference type="GO" id="GO:0008483">
    <property type="term" value="F:transaminase activity"/>
    <property type="evidence" value="ECO:0007669"/>
    <property type="project" value="UniProtKB-KW"/>
</dbReference>
<evidence type="ECO:0000256" key="1">
    <source>
        <dbReference type="ARBA" id="ARBA00001933"/>
    </source>
</evidence>
<name>A0A1H2LIW3_9ACTO</name>
<dbReference type="InterPro" id="IPR015424">
    <property type="entry name" value="PyrdxlP-dep_Trfase"/>
</dbReference>
<dbReference type="PIRSF" id="PIRSF000521">
    <property type="entry name" value="Transaminase_4ab_Lys_Orn"/>
    <property type="match status" value="1"/>
</dbReference>
<keyword evidence="2 6" id="KW-0032">Aminotransferase</keyword>
<dbReference type="InterPro" id="IPR005814">
    <property type="entry name" value="Aminotrans_3"/>
</dbReference>
<dbReference type="InterPro" id="IPR015421">
    <property type="entry name" value="PyrdxlP-dep_Trfase_major"/>
</dbReference>
<dbReference type="CDD" id="cd00610">
    <property type="entry name" value="OAT_like"/>
    <property type="match status" value="1"/>
</dbReference>
<dbReference type="STRING" id="131112.SAMN04489737_1281"/>
<dbReference type="InterPro" id="IPR050103">
    <property type="entry name" value="Class-III_PLP-dep_AT"/>
</dbReference>
<dbReference type="Gene3D" id="3.90.1150.10">
    <property type="entry name" value="Aspartate Aminotransferase, domain 1"/>
    <property type="match status" value="1"/>
</dbReference>
<dbReference type="GeneID" id="65345014"/>
<dbReference type="FunFam" id="3.40.640.10:FF:000004">
    <property type="entry name" value="Acetylornithine aminotransferase"/>
    <property type="match status" value="1"/>
</dbReference>
<dbReference type="Proteomes" id="UP000214355">
    <property type="component" value="Chromosome I"/>
</dbReference>
<dbReference type="EMBL" id="LT629804">
    <property type="protein sequence ID" value="SDU80695.1"/>
    <property type="molecule type" value="Genomic_DNA"/>
</dbReference>
<dbReference type="OrthoDB" id="9801052at2"/>
<organism evidence="6 7">
    <name type="scientific">Arcanobacterium phocae</name>
    <dbReference type="NCBI Taxonomy" id="131112"/>
    <lineage>
        <taxon>Bacteria</taxon>
        <taxon>Bacillati</taxon>
        <taxon>Actinomycetota</taxon>
        <taxon>Actinomycetes</taxon>
        <taxon>Actinomycetales</taxon>
        <taxon>Actinomycetaceae</taxon>
        <taxon>Arcanobacterium</taxon>
    </lineage>
</organism>
<dbReference type="GO" id="GO:0030170">
    <property type="term" value="F:pyridoxal phosphate binding"/>
    <property type="evidence" value="ECO:0007669"/>
    <property type="project" value="InterPro"/>
</dbReference>
<dbReference type="Pfam" id="PF00202">
    <property type="entry name" value="Aminotran_3"/>
    <property type="match status" value="1"/>
</dbReference>
<dbReference type="InterPro" id="IPR015422">
    <property type="entry name" value="PyrdxlP-dep_Trfase_small"/>
</dbReference>
<keyword evidence="3 6" id="KW-0808">Transferase</keyword>
<accession>A0A1H2LIW3</accession>
<dbReference type="Gene3D" id="3.40.640.10">
    <property type="entry name" value="Type I PLP-dependent aspartate aminotransferase-like (Major domain)"/>
    <property type="match status" value="1"/>
</dbReference>
<evidence type="ECO:0000256" key="3">
    <source>
        <dbReference type="ARBA" id="ARBA00022679"/>
    </source>
</evidence>
<reference evidence="7" key="1">
    <citation type="submission" date="2016-10" db="EMBL/GenBank/DDBJ databases">
        <authorList>
            <person name="Varghese N."/>
            <person name="Submissions S."/>
        </authorList>
    </citation>
    <scope>NUCLEOTIDE SEQUENCE [LARGE SCALE GENOMIC DNA]</scope>
    <source>
        <strain evidence="7">DSM 10002</strain>
    </source>
</reference>
<evidence type="ECO:0000256" key="5">
    <source>
        <dbReference type="RuleBase" id="RU003560"/>
    </source>
</evidence>
<keyword evidence="4 5" id="KW-0663">Pyridoxal phosphate</keyword>
<proteinExistence type="inferred from homology"/>
<dbReference type="SUPFAM" id="SSF53383">
    <property type="entry name" value="PLP-dependent transferases"/>
    <property type="match status" value="1"/>
</dbReference>
<protein>
    <submittedName>
        <fullName evidence="6">Acetylornithine aminotransferase apoenzyme</fullName>
    </submittedName>
</protein>
<comment type="similarity">
    <text evidence="5">Belongs to the class-III pyridoxal-phosphate-dependent aminotransferase family.</text>
</comment>
<evidence type="ECO:0000256" key="4">
    <source>
        <dbReference type="ARBA" id="ARBA00022898"/>
    </source>
</evidence>
<evidence type="ECO:0000313" key="7">
    <source>
        <dbReference type="Proteomes" id="UP000214355"/>
    </source>
</evidence>
<dbReference type="GO" id="GO:0042802">
    <property type="term" value="F:identical protein binding"/>
    <property type="evidence" value="ECO:0007669"/>
    <property type="project" value="TreeGrafter"/>
</dbReference>
<dbReference type="PANTHER" id="PTHR11986">
    <property type="entry name" value="AMINOTRANSFERASE CLASS III"/>
    <property type="match status" value="1"/>
</dbReference>
<evidence type="ECO:0000256" key="2">
    <source>
        <dbReference type="ARBA" id="ARBA00022576"/>
    </source>
</evidence>
<dbReference type="PANTHER" id="PTHR11986:SF79">
    <property type="entry name" value="ACETYLORNITHINE AMINOTRANSFERASE, MITOCHONDRIAL"/>
    <property type="match status" value="1"/>
</dbReference>